<evidence type="ECO:0000313" key="3">
    <source>
        <dbReference type="Proteomes" id="UP000245119"/>
    </source>
</evidence>
<accession>A0A2T7NB85</accession>
<protein>
    <submittedName>
        <fullName evidence="2">Uncharacterized protein</fullName>
    </submittedName>
</protein>
<dbReference type="EMBL" id="PZQS01000014">
    <property type="protein sequence ID" value="PVD18419.1"/>
    <property type="molecule type" value="Genomic_DNA"/>
</dbReference>
<sequence>MLSWLPDASRLYKEVPKDDVDNESDEARRCLGLAVDDTEVRDRDQQRQRASRHIFSKHDGR</sequence>
<gene>
    <name evidence="2" type="ORF">C0Q70_20968</name>
</gene>
<evidence type="ECO:0000313" key="2">
    <source>
        <dbReference type="EMBL" id="PVD18419.1"/>
    </source>
</evidence>
<dbReference type="Proteomes" id="UP000245119">
    <property type="component" value="Linkage Group LG14"/>
</dbReference>
<comment type="caution">
    <text evidence="2">The sequence shown here is derived from an EMBL/GenBank/DDBJ whole genome shotgun (WGS) entry which is preliminary data.</text>
</comment>
<evidence type="ECO:0000256" key="1">
    <source>
        <dbReference type="SAM" id="MobiDB-lite"/>
    </source>
</evidence>
<proteinExistence type="predicted"/>
<dbReference type="AlphaFoldDB" id="A0A2T7NB85"/>
<feature type="region of interest" description="Disordered" evidence="1">
    <location>
        <begin position="39"/>
        <end position="61"/>
    </location>
</feature>
<organism evidence="2 3">
    <name type="scientific">Pomacea canaliculata</name>
    <name type="common">Golden apple snail</name>
    <dbReference type="NCBI Taxonomy" id="400727"/>
    <lineage>
        <taxon>Eukaryota</taxon>
        <taxon>Metazoa</taxon>
        <taxon>Spiralia</taxon>
        <taxon>Lophotrochozoa</taxon>
        <taxon>Mollusca</taxon>
        <taxon>Gastropoda</taxon>
        <taxon>Caenogastropoda</taxon>
        <taxon>Architaenioglossa</taxon>
        <taxon>Ampullarioidea</taxon>
        <taxon>Ampullariidae</taxon>
        <taxon>Pomacea</taxon>
    </lineage>
</organism>
<reference evidence="2 3" key="1">
    <citation type="submission" date="2018-04" db="EMBL/GenBank/DDBJ databases">
        <title>The genome of golden apple snail Pomacea canaliculata provides insight into stress tolerance and invasive adaptation.</title>
        <authorList>
            <person name="Liu C."/>
            <person name="Liu B."/>
            <person name="Ren Y."/>
            <person name="Zhang Y."/>
            <person name="Wang H."/>
            <person name="Li S."/>
            <person name="Jiang F."/>
            <person name="Yin L."/>
            <person name="Zhang G."/>
            <person name="Qian W."/>
            <person name="Fan W."/>
        </authorList>
    </citation>
    <scope>NUCLEOTIDE SEQUENCE [LARGE SCALE GENOMIC DNA]</scope>
    <source>
        <strain evidence="2">SZHN2017</strain>
        <tissue evidence="2">Muscle</tissue>
    </source>
</reference>
<name>A0A2T7NB85_POMCA</name>
<keyword evidence="3" id="KW-1185">Reference proteome</keyword>